<keyword evidence="3" id="KW-1185">Reference proteome</keyword>
<keyword evidence="1" id="KW-1133">Transmembrane helix</keyword>
<feature type="transmembrane region" description="Helical" evidence="1">
    <location>
        <begin position="7"/>
        <end position="30"/>
    </location>
</feature>
<accession>A0ABV6B108</accession>
<keyword evidence="1" id="KW-0472">Membrane</keyword>
<evidence type="ECO:0000256" key="1">
    <source>
        <dbReference type="SAM" id="Phobius"/>
    </source>
</evidence>
<proteinExistence type="predicted"/>
<evidence type="ECO:0008006" key="4">
    <source>
        <dbReference type="Google" id="ProtNLM"/>
    </source>
</evidence>
<evidence type="ECO:0000313" key="2">
    <source>
        <dbReference type="EMBL" id="MFB9993433.1"/>
    </source>
</evidence>
<comment type="caution">
    <text evidence="2">The sequence shown here is derived from an EMBL/GenBank/DDBJ whole genome shotgun (WGS) entry which is preliminary data.</text>
</comment>
<dbReference type="Proteomes" id="UP001589733">
    <property type="component" value="Unassembled WGS sequence"/>
</dbReference>
<dbReference type="EMBL" id="JBHLYR010000049">
    <property type="protein sequence ID" value="MFB9993433.1"/>
    <property type="molecule type" value="Genomic_DNA"/>
</dbReference>
<protein>
    <recommendedName>
        <fullName evidence="4">DUF4900 domain-containing protein</fullName>
    </recommendedName>
</protein>
<gene>
    <name evidence="2" type="ORF">ACFFLM_15815</name>
</gene>
<sequence length="678" mass="72023">MQRRDSGYALVVALSLVAILAVVLTTYSLVTVSNTKTSRSSANASAGFYAAEASLNARAEQIRAKFKGFETPDGTTPTSCLPNVISGLGDFACKTDQVGGRKVTNYVTKGTSRNINIPAGELFENLNAEETNFTVSGQAIGPNNTPEAITSLTFHSRLVPLFQFAVFFDKDLEFTNTATLNLSGPVHTNGNLFLDSGGGSGTALTIQGQVTSAKNIYRGWKHANSCGGTVKIADAGTALQTMACGSGRTQKTGSDLTLYGGQVKDKLGELEVPSVEQLQAKAGAQYWDQADVHIVLKRTSGLTGSFLPYFVSQSGTVFPVTCPLALPPASVNFRDNREAQYWSGKDLTKVNRVMLDVDVQNLLNCLEVNKLALNLSGGLANTSQGGLVIFMTVDDSASTSIANGLLNPILGNGSDGAIAHTDPPLPNNYAVRLYNGATLRSTNSIHPVPKGITFVTDQAAFIQGNFNSTAGTWIPTAVMSDSINVLSQGWNATASCLYNPGGTTYGMSLVVGTYGATNYIDAMNQRWYYTSVATADTRVGDTKSSAPLWCRNATPTTINTAILAGTSISGGPTGEGTVDIAPNSGGVHNMMRFHEEWGGNGGHPVGITAYTYKGSLVSLNQPLHAAGDFTLGGNTYYNPPLRQWSFETNFRDASQLPPLSPRFVYLKQDNFSRSFEQP</sequence>
<reference evidence="2 3" key="1">
    <citation type="submission" date="2024-09" db="EMBL/GenBank/DDBJ databases">
        <authorList>
            <person name="Sun Q."/>
            <person name="Mori K."/>
        </authorList>
    </citation>
    <scope>NUCLEOTIDE SEQUENCE [LARGE SCALE GENOMIC DNA]</scope>
    <source>
        <strain evidence="2 3">JCM 13503</strain>
    </source>
</reference>
<evidence type="ECO:0000313" key="3">
    <source>
        <dbReference type="Proteomes" id="UP001589733"/>
    </source>
</evidence>
<organism evidence="2 3">
    <name type="scientific">Deinococcus oregonensis</name>
    <dbReference type="NCBI Taxonomy" id="1805970"/>
    <lineage>
        <taxon>Bacteria</taxon>
        <taxon>Thermotogati</taxon>
        <taxon>Deinococcota</taxon>
        <taxon>Deinococci</taxon>
        <taxon>Deinococcales</taxon>
        <taxon>Deinococcaceae</taxon>
        <taxon>Deinococcus</taxon>
    </lineage>
</organism>
<name>A0ABV6B108_9DEIO</name>
<keyword evidence="1" id="KW-0812">Transmembrane</keyword>
<dbReference type="RefSeq" id="WP_380012253.1">
    <property type="nucleotide sequence ID" value="NZ_JBHLYR010000049.1"/>
</dbReference>